<feature type="transmembrane region" description="Helical" evidence="12">
    <location>
        <begin position="268"/>
        <end position="287"/>
    </location>
</feature>
<evidence type="ECO:0000256" key="7">
    <source>
        <dbReference type="ARBA" id="ARBA00022984"/>
    </source>
</evidence>
<dbReference type="Proteomes" id="UP000244519">
    <property type="component" value="Chromosome"/>
</dbReference>
<dbReference type="EMBL" id="CP025989">
    <property type="protein sequence ID" value="AWD32949.1"/>
    <property type="molecule type" value="Genomic_DNA"/>
</dbReference>
<evidence type="ECO:0000256" key="2">
    <source>
        <dbReference type="ARBA" id="ARBA00005583"/>
    </source>
</evidence>
<dbReference type="PANTHER" id="PTHR22926">
    <property type="entry name" value="PHOSPHO-N-ACETYLMURAMOYL-PENTAPEPTIDE-TRANSFERASE"/>
    <property type="match status" value="1"/>
</dbReference>
<keyword evidence="7 12" id="KW-0573">Peptidoglycan synthesis</keyword>
<feature type="transmembrane region" description="Helical" evidence="12">
    <location>
        <begin position="140"/>
        <end position="165"/>
    </location>
</feature>
<evidence type="ECO:0000313" key="16">
    <source>
        <dbReference type="Proteomes" id="UP000244519"/>
    </source>
</evidence>
<evidence type="ECO:0000256" key="9">
    <source>
        <dbReference type="ARBA" id="ARBA00023136"/>
    </source>
</evidence>
<name>A0A2U8BRI9_9RICK</name>
<evidence type="ECO:0000256" key="1">
    <source>
        <dbReference type="ARBA" id="ARBA00004141"/>
    </source>
</evidence>
<comment type="pathway">
    <text evidence="12">Cell wall biogenesis; peptidoglycan biosynthesis.</text>
</comment>
<keyword evidence="3 12" id="KW-0132">Cell division</keyword>
<keyword evidence="16" id="KW-1185">Reference proteome</keyword>
<evidence type="ECO:0000256" key="12">
    <source>
        <dbReference type="HAMAP-Rule" id="MF_00038"/>
    </source>
</evidence>
<dbReference type="PROSITE" id="PS01348">
    <property type="entry name" value="MRAY_2"/>
    <property type="match status" value="1"/>
</dbReference>
<feature type="transmembrane region" description="Helical" evidence="12">
    <location>
        <begin position="217"/>
        <end position="235"/>
    </location>
</feature>
<comment type="cofactor">
    <cofactor evidence="12 14">
        <name>Mg(2+)</name>
        <dbReference type="ChEBI" id="CHEBI:18420"/>
    </cofactor>
</comment>
<dbReference type="KEGG" id="fso:Fsol_00141"/>
<evidence type="ECO:0000256" key="4">
    <source>
        <dbReference type="ARBA" id="ARBA00022679"/>
    </source>
</evidence>
<proteinExistence type="inferred from homology"/>
<feature type="binding site" evidence="14">
    <location>
        <position position="172"/>
    </location>
    <ligand>
        <name>Mg(2+)</name>
        <dbReference type="ChEBI" id="CHEBI:18420"/>
    </ligand>
</feature>
<keyword evidence="5 12" id="KW-0812">Transmembrane</keyword>
<keyword evidence="10 12" id="KW-0131">Cell cycle</keyword>
<accession>A0A2U8BRI9</accession>
<dbReference type="GO" id="GO:0008360">
    <property type="term" value="P:regulation of cell shape"/>
    <property type="evidence" value="ECO:0007669"/>
    <property type="project" value="UniProtKB-KW"/>
</dbReference>
<dbReference type="GO" id="GO:0046872">
    <property type="term" value="F:metal ion binding"/>
    <property type="evidence" value="ECO:0007669"/>
    <property type="project" value="UniProtKB-KW"/>
</dbReference>
<keyword evidence="8 12" id="KW-1133">Transmembrane helix</keyword>
<dbReference type="PANTHER" id="PTHR22926:SF5">
    <property type="entry name" value="PHOSPHO-N-ACETYLMURAMOYL-PENTAPEPTIDE-TRANSFERASE HOMOLOG"/>
    <property type="match status" value="1"/>
</dbReference>
<evidence type="ECO:0000256" key="11">
    <source>
        <dbReference type="ARBA" id="ARBA00023316"/>
    </source>
</evidence>
<feature type="transmembrane region" description="Helical" evidence="12">
    <location>
        <begin position="6"/>
        <end position="28"/>
    </location>
</feature>
<sequence>MPIITFFSAFFACILYLKVAISLLKKLVPKGQPIRKDGPTNHIIQKKNTPTFGGTAFACILLGTHIVMMLKHDDVRHLFLWSPLLCMLSYGILGFYDDFLKVKFHHSNGLSATMKLCAQLIIGLIVTFYISQYHQSQCEIWIPILNVNIQVSLLTYCIWGAIVLVASSNAFNLTDGVDGLATTTSIIVIAAEIAILYLSSHFSNSELPLLKTVSNAVLLSLCFSLLGSLFGFLVYNKHPAKIFMGDVGSMALGGFIGCIALITRCELLLPLFAIVPVLETLSVILQVSHYKITKNRLFLMTPIHHHYEKKGWTENEINIRFGILSVISCIIGLLLFYAGVH</sequence>
<feature type="transmembrane region" description="Helical" evidence="12">
    <location>
        <begin position="116"/>
        <end position="134"/>
    </location>
</feature>
<gene>
    <name evidence="12" type="primary">mraY</name>
    <name evidence="15" type="ORF">Fsol_00141</name>
</gene>
<dbReference type="AlphaFoldDB" id="A0A2U8BRI9"/>
<dbReference type="GO" id="GO:0008963">
    <property type="term" value="F:phospho-N-acetylmuramoyl-pentapeptide-transferase activity"/>
    <property type="evidence" value="ECO:0007669"/>
    <property type="project" value="UniProtKB-UniRule"/>
</dbReference>
<reference evidence="15 16" key="1">
    <citation type="journal article" date="2018" name="Genome Biol. Evol.">
        <title>The Genome Sequence of "Candidatus Fokinia solitaria": Insights on Reductive Evolution in Rickettsiales.</title>
        <authorList>
            <person name="Floriano A.M."/>
            <person name="Castelli M."/>
            <person name="Krenek S."/>
            <person name="Berendonk T.U."/>
            <person name="Bazzocchi C."/>
            <person name="Petroni G."/>
            <person name="Sassera D."/>
        </authorList>
    </citation>
    <scope>NUCLEOTIDE SEQUENCE [LARGE SCALE GENOMIC DNA]</scope>
    <source>
        <strain evidence="15">Rio ETE_ALG 3VII</strain>
    </source>
</reference>
<comment type="similarity">
    <text evidence="2 12">Belongs to the glycosyltransferase 4 family. MraY subfamily.</text>
</comment>
<dbReference type="GO" id="GO:0009252">
    <property type="term" value="P:peptidoglycan biosynthetic process"/>
    <property type="evidence" value="ECO:0007669"/>
    <property type="project" value="UniProtKB-UniRule"/>
</dbReference>
<organism evidence="15 16">
    <name type="scientific">Candidatus Fokinia solitaria</name>
    <dbReference type="NCBI Taxonomy" id="1802984"/>
    <lineage>
        <taxon>Bacteria</taxon>
        <taxon>Pseudomonadati</taxon>
        <taxon>Pseudomonadota</taxon>
        <taxon>Alphaproteobacteria</taxon>
        <taxon>Rickettsiales</taxon>
        <taxon>Candidatus Midichloriaceae</taxon>
        <taxon>Candidatus Fokinia</taxon>
    </lineage>
</organism>
<comment type="function">
    <text evidence="12">Catalyzes the initial step of the lipid cycle reactions in the biosynthesis of the cell wall peptidoglycan: transfers peptidoglycan precursor phospho-MurNAc-pentapeptide from UDP-MurNAc-pentapeptide onto the lipid carrier undecaprenyl phosphate, yielding undecaprenyl-pyrophosphoryl-MurNAc-pentapeptide, known as lipid I.</text>
</comment>
<keyword evidence="9 12" id="KW-0472">Membrane</keyword>
<feature type="transmembrane region" description="Helical" evidence="12">
    <location>
        <begin position="49"/>
        <end position="72"/>
    </location>
</feature>
<protein>
    <recommendedName>
        <fullName evidence="12 13">Phospho-N-acetylmuramoyl-pentapeptide-transferase</fullName>
        <ecNumber evidence="12 13">2.7.8.13</ecNumber>
    </recommendedName>
    <alternativeName>
        <fullName evidence="12">UDP-MurNAc-pentapeptide phosphotransferase</fullName>
    </alternativeName>
</protein>
<feature type="transmembrane region" description="Helical" evidence="12">
    <location>
        <begin position="242"/>
        <end position="262"/>
    </location>
</feature>
<keyword evidence="12 14" id="KW-0479">Metal-binding</keyword>
<dbReference type="GO" id="GO:0071555">
    <property type="term" value="P:cell wall organization"/>
    <property type="evidence" value="ECO:0007669"/>
    <property type="project" value="UniProtKB-KW"/>
</dbReference>
<dbReference type="GO" id="GO:0051992">
    <property type="term" value="F:UDP-N-acetylmuramoyl-L-alanyl-D-glutamyl-meso-2,6-diaminopimelyl-D-alanyl-D-alanine:undecaprenyl-phosphate transferase activity"/>
    <property type="evidence" value="ECO:0007669"/>
    <property type="project" value="RHEA"/>
</dbReference>
<evidence type="ECO:0000256" key="8">
    <source>
        <dbReference type="ARBA" id="ARBA00022989"/>
    </source>
</evidence>
<evidence type="ECO:0000256" key="3">
    <source>
        <dbReference type="ARBA" id="ARBA00022618"/>
    </source>
</evidence>
<dbReference type="UniPathway" id="UPA00219"/>
<evidence type="ECO:0000256" key="13">
    <source>
        <dbReference type="NCBIfam" id="TIGR00445"/>
    </source>
</evidence>
<dbReference type="NCBIfam" id="TIGR00445">
    <property type="entry name" value="mraY"/>
    <property type="match status" value="1"/>
</dbReference>
<comment type="catalytic activity">
    <reaction evidence="12">
        <text>UDP-N-acetyl-alpha-D-muramoyl-L-alanyl-gamma-D-glutamyl-meso-2,6-diaminopimeloyl-D-alanyl-D-alanine + di-trans,octa-cis-undecaprenyl phosphate = di-trans,octa-cis-undecaprenyl diphospho-N-acetyl-alpha-D-muramoyl-L-alanyl-D-glutamyl-meso-2,6-diaminopimeloyl-D-alanyl-D-alanine + UMP</text>
        <dbReference type="Rhea" id="RHEA:28386"/>
        <dbReference type="ChEBI" id="CHEBI:57865"/>
        <dbReference type="ChEBI" id="CHEBI:60392"/>
        <dbReference type="ChEBI" id="CHEBI:61386"/>
        <dbReference type="ChEBI" id="CHEBI:61387"/>
        <dbReference type="EC" id="2.7.8.13"/>
    </reaction>
</comment>
<dbReference type="GO" id="GO:0005886">
    <property type="term" value="C:plasma membrane"/>
    <property type="evidence" value="ECO:0007669"/>
    <property type="project" value="UniProtKB-SubCell"/>
</dbReference>
<dbReference type="RefSeq" id="WP_108672992.1">
    <property type="nucleotide sequence ID" value="NZ_CP025989.1"/>
</dbReference>
<evidence type="ECO:0000256" key="14">
    <source>
        <dbReference type="PIRSR" id="PIRSR600715-1"/>
    </source>
</evidence>
<keyword evidence="11 12" id="KW-0961">Cell wall biogenesis/degradation</keyword>
<feature type="binding site" evidence="14">
    <location>
        <position position="246"/>
    </location>
    <ligand>
        <name>Mg(2+)</name>
        <dbReference type="ChEBI" id="CHEBI:18420"/>
    </ligand>
</feature>
<keyword evidence="12" id="KW-1003">Cell membrane</keyword>
<dbReference type="EC" id="2.7.8.13" evidence="12 13"/>
<dbReference type="CDD" id="cd06852">
    <property type="entry name" value="GT_MraY"/>
    <property type="match status" value="1"/>
</dbReference>
<feature type="transmembrane region" description="Helical" evidence="12">
    <location>
        <begin position="319"/>
        <end position="340"/>
    </location>
</feature>
<evidence type="ECO:0000313" key="15">
    <source>
        <dbReference type="EMBL" id="AWD32949.1"/>
    </source>
</evidence>
<keyword evidence="4 12" id="KW-0808">Transferase</keyword>
<dbReference type="InterPro" id="IPR003524">
    <property type="entry name" value="PNAcMuramoyl-5peptid_Trfase"/>
</dbReference>
<keyword evidence="6 12" id="KW-0133">Cell shape</keyword>
<feature type="transmembrane region" description="Helical" evidence="12">
    <location>
        <begin position="177"/>
        <end position="197"/>
    </location>
</feature>
<dbReference type="InterPro" id="IPR018480">
    <property type="entry name" value="PNAcMuramoyl-5peptid_Trfase_CS"/>
</dbReference>
<dbReference type="Pfam" id="PF00953">
    <property type="entry name" value="Glycos_transf_4"/>
    <property type="match status" value="1"/>
</dbReference>
<evidence type="ECO:0000256" key="10">
    <source>
        <dbReference type="ARBA" id="ARBA00023306"/>
    </source>
</evidence>
<dbReference type="HAMAP" id="MF_00038">
    <property type="entry name" value="MraY"/>
    <property type="match status" value="1"/>
</dbReference>
<dbReference type="GO" id="GO:0051301">
    <property type="term" value="P:cell division"/>
    <property type="evidence" value="ECO:0007669"/>
    <property type="project" value="UniProtKB-KW"/>
</dbReference>
<keyword evidence="12 14" id="KW-0460">Magnesium</keyword>
<dbReference type="InterPro" id="IPR000715">
    <property type="entry name" value="Glycosyl_transferase_4"/>
</dbReference>
<comment type="subcellular location">
    <subcellularLocation>
        <location evidence="12">Cell membrane</location>
        <topology evidence="12">Multi-pass membrane protein</topology>
    </subcellularLocation>
    <subcellularLocation>
        <location evidence="1">Membrane</location>
        <topology evidence="1">Multi-pass membrane protein</topology>
    </subcellularLocation>
</comment>
<evidence type="ECO:0000256" key="5">
    <source>
        <dbReference type="ARBA" id="ARBA00022692"/>
    </source>
</evidence>
<evidence type="ECO:0000256" key="6">
    <source>
        <dbReference type="ARBA" id="ARBA00022960"/>
    </source>
</evidence>
<dbReference type="OrthoDB" id="9805475at2"/>
<feature type="transmembrane region" description="Helical" evidence="12">
    <location>
        <begin position="78"/>
        <end position="96"/>
    </location>
</feature>